<feature type="region of interest" description="Disordered" evidence="1">
    <location>
        <begin position="1"/>
        <end position="27"/>
    </location>
</feature>
<gene>
    <name evidence="2" type="ORF">SNE40_009191</name>
</gene>
<name>A0AAN8JTK6_PATCE</name>
<dbReference type="PANTHER" id="PTHR34221:SF4">
    <property type="entry name" value="CHROMOSOME LG9 OPEN READING FRAME, HUMAN C17ORF98"/>
    <property type="match status" value="1"/>
</dbReference>
<reference evidence="2 3" key="1">
    <citation type="submission" date="2024-01" db="EMBL/GenBank/DDBJ databases">
        <title>The genome of the rayed Mediterranean limpet Patella caerulea (Linnaeus, 1758).</title>
        <authorList>
            <person name="Anh-Thu Weber A."/>
            <person name="Halstead-Nussloch G."/>
        </authorList>
    </citation>
    <scope>NUCLEOTIDE SEQUENCE [LARGE SCALE GENOMIC DNA]</scope>
    <source>
        <strain evidence="2">AATW-2023a</strain>
        <tissue evidence="2">Whole specimen</tissue>
    </source>
</reference>
<proteinExistence type="predicted"/>
<dbReference type="PANTHER" id="PTHR34221">
    <property type="entry name" value="HYPOTHETICAL PROTEIN LOC691189"/>
    <property type="match status" value="1"/>
</dbReference>
<keyword evidence="3" id="KW-1185">Reference proteome</keyword>
<comment type="caution">
    <text evidence="2">The sequence shown here is derived from an EMBL/GenBank/DDBJ whole genome shotgun (WGS) entry which is preliminary data.</text>
</comment>
<evidence type="ECO:0000313" key="2">
    <source>
        <dbReference type="EMBL" id="KAK6181310.1"/>
    </source>
</evidence>
<dbReference type="EMBL" id="JAZGQO010000007">
    <property type="protein sequence ID" value="KAK6181310.1"/>
    <property type="molecule type" value="Genomic_DNA"/>
</dbReference>
<evidence type="ECO:0000256" key="1">
    <source>
        <dbReference type="SAM" id="MobiDB-lite"/>
    </source>
</evidence>
<dbReference type="InterPro" id="IPR028027">
    <property type="entry name" value="SPMAP1"/>
</dbReference>
<evidence type="ECO:0000313" key="3">
    <source>
        <dbReference type="Proteomes" id="UP001347796"/>
    </source>
</evidence>
<accession>A0AAN8JTK6</accession>
<protein>
    <submittedName>
        <fullName evidence="2">Uncharacterized protein</fullName>
    </submittedName>
</protein>
<sequence length="176" mass="20067">MSDGQSNIPREKRRVNKIYRAPTTPPPEELFTKEKSFVLDCNAVSSISNDYSKANPKLGPVIMPYNSQKDMHVKNYFEFHGVDKTLKKTGQFKNGESIDGKVMDFFYNKGAGYRYLSRRNMNGAGRSREFVDGHSQFMQDVKPIIGYNGNFGYRRNTPWLRESPSPFGTSSRSPTS</sequence>
<organism evidence="2 3">
    <name type="scientific">Patella caerulea</name>
    <name type="common">Rayed Mediterranean limpet</name>
    <dbReference type="NCBI Taxonomy" id="87958"/>
    <lineage>
        <taxon>Eukaryota</taxon>
        <taxon>Metazoa</taxon>
        <taxon>Spiralia</taxon>
        <taxon>Lophotrochozoa</taxon>
        <taxon>Mollusca</taxon>
        <taxon>Gastropoda</taxon>
        <taxon>Patellogastropoda</taxon>
        <taxon>Patelloidea</taxon>
        <taxon>Patellidae</taxon>
        <taxon>Patella</taxon>
    </lineage>
</organism>
<dbReference type="AlphaFoldDB" id="A0AAN8JTK6"/>
<dbReference type="Proteomes" id="UP001347796">
    <property type="component" value="Unassembled WGS sequence"/>
</dbReference>
<dbReference type="Pfam" id="PF15075">
    <property type="entry name" value="SPMAP1-like"/>
    <property type="match status" value="1"/>
</dbReference>